<dbReference type="EMBL" id="CM008047">
    <property type="protein sequence ID" value="PVH65167.1"/>
    <property type="molecule type" value="Genomic_DNA"/>
</dbReference>
<protein>
    <submittedName>
        <fullName evidence="2">Uncharacterized protein</fullName>
    </submittedName>
</protein>
<gene>
    <name evidence="2" type="ORF">PAHAL_2G435800</name>
</gene>
<dbReference type="Proteomes" id="UP000243499">
    <property type="component" value="Chromosome 2"/>
</dbReference>
<sequence length="273" mass="31339">MGFQRDLVLSEEEQGLEEKKRMERNPEASSSKGKKKKKKTEEASLLKGKKKTEEQSEKGNFYRFKERDMMVPEFLNATKLNVEAGYRKSQLGCVQNGNTMEIETVLYCRRGMVNLTYEWTPESITCKDGTVTDEELETACYCFMGTVSEPSRLFSFFLEISRRIAAGEVPSPLNNLLLSNIDNWGQLGNVVLDARLLDRLGSYRLLPLWCWRHNLVIMRELIGQRGKILVIRIDRKKIGISEERLKEIEKEAASRNTGPAYRLDPGFELVAID</sequence>
<dbReference type="Gramene" id="PVH65167">
    <property type="protein sequence ID" value="PVH65167"/>
    <property type="gene ID" value="PAHAL_2G435800"/>
</dbReference>
<proteinExistence type="predicted"/>
<evidence type="ECO:0000313" key="2">
    <source>
        <dbReference type="EMBL" id="PVH65167.1"/>
    </source>
</evidence>
<evidence type="ECO:0000256" key="1">
    <source>
        <dbReference type="SAM" id="MobiDB-lite"/>
    </source>
</evidence>
<accession>A0A2T8KSK2</accession>
<organism evidence="2">
    <name type="scientific">Panicum hallii</name>
    <dbReference type="NCBI Taxonomy" id="206008"/>
    <lineage>
        <taxon>Eukaryota</taxon>
        <taxon>Viridiplantae</taxon>
        <taxon>Streptophyta</taxon>
        <taxon>Embryophyta</taxon>
        <taxon>Tracheophyta</taxon>
        <taxon>Spermatophyta</taxon>
        <taxon>Magnoliopsida</taxon>
        <taxon>Liliopsida</taxon>
        <taxon>Poales</taxon>
        <taxon>Poaceae</taxon>
        <taxon>PACMAD clade</taxon>
        <taxon>Panicoideae</taxon>
        <taxon>Panicodae</taxon>
        <taxon>Paniceae</taxon>
        <taxon>Panicinae</taxon>
        <taxon>Panicum</taxon>
        <taxon>Panicum sect. Panicum</taxon>
    </lineage>
</organism>
<dbReference type="AlphaFoldDB" id="A0A2T8KSK2"/>
<name>A0A2T8KSK2_9POAL</name>
<feature type="region of interest" description="Disordered" evidence="1">
    <location>
        <begin position="1"/>
        <end position="54"/>
    </location>
</feature>
<feature type="compositionally biased region" description="Basic and acidic residues" evidence="1">
    <location>
        <begin position="16"/>
        <end position="26"/>
    </location>
</feature>
<reference evidence="2" key="1">
    <citation type="submission" date="2018-04" db="EMBL/GenBank/DDBJ databases">
        <title>WGS assembly of Panicum hallii.</title>
        <authorList>
            <person name="Lovell J."/>
            <person name="Jenkins J."/>
            <person name="Lowry D."/>
            <person name="Mamidi S."/>
            <person name="Sreedasyam A."/>
            <person name="Weng X."/>
            <person name="Barry K."/>
            <person name="Bonette J."/>
            <person name="Campitelli B."/>
            <person name="Daum C."/>
            <person name="Gordon S."/>
            <person name="Gould B."/>
            <person name="Lipzen A."/>
            <person name="Macqueen A."/>
            <person name="Palacio-Mejia J."/>
            <person name="Plott C."/>
            <person name="Shakirov E."/>
            <person name="Shu S."/>
            <person name="Yoshinaga Y."/>
            <person name="Zane M."/>
            <person name="Rokhsar D."/>
            <person name="Grimwood J."/>
            <person name="Schmutz J."/>
            <person name="Juenger T."/>
        </authorList>
    </citation>
    <scope>NUCLEOTIDE SEQUENCE [LARGE SCALE GENOMIC DNA]</scope>
    <source>
        <strain evidence="2">FIL2</strain>
    </source>
</reference>